<organism evidence="2 3">
    <name type="scientific">Neohortaea acidophila</name>
    <dbReference type="NCBI Taxonomy" id="245834"/>
    <lineage>
        <taxon>Eukaryota</taxon>
        <taxon>Fungi</taxon>
        <taxon>Dikarya</taxon>
        <taxon>Ascomycota</taxon>
        <taxon>Pezizomycotina</taxon>
        <taxon>Dothideomycetes</taxon>
        <taxon>Dothideomycetidae</taxon>
        <taxon>Mycosphaerellales</taxon>
        <taxon>Teratosphaeriaceae</taxon>
        <taxon>Neohortaea</taxon>
    </lineage>
</organism>
<dbReference type="RefSeq" id="XP_033588996.1">
    <property type="nucleotide sequence ID" value="XM_033736067.1"/>
</dbReference>
<dbReference type="Proteomes" id="UP000799767">
    <property type="component" value="Unassembled WGS sequence"/>
</dbReference>
<accession>A0A6A6PRK2</accession>
<evidence type="ECO:0000313" key="2">
    <source>
        <dbReference type="EMBL" id="KAF2482426.1"/>
    </source>
</evidence>
<reference evidence="2" key="1">
    <citation type="journal article" date="2020" name="Stud. Mycol.">
        <title>101 Dothideomycetes genomes: a test case for predicting lifestyles and emergence of pathogens.</title>
        <authorList>
            <person name="Haridas S."/>
            <person name="Albert R."/>
            <person name="Binder M."/>
            <person name="Bloem J."/>
            <person name="Labutti K."/>
            <person name="Salamov A."/>
            <person name="Andreopoulos B."/>
            <person name="Baker S."/>
            <person name="Barry K."/>
            <person name="Bills G."/>
            <person name="Bluhm B."/>
            <person name="Cannon C."/>
            <person name="Castanera R."/>
            <person name="Culley D."/>
            <person name="Daum C."/>
            <person name="Ezra D."/>
            <person name="Gonzalez J."/>
            <person name="Henrissat B."/>
            <person name="Kuo A."/>
            <person name="Liang C."/>
            <person name="Lipzen A."/>
            <person name="Lutzoni F."/>
            <person name="Magnuson J."/>
            <person name="Mondo S."/>
            <person name="Nolan M."/>
            <person name="Ohm R."/>
            <person name="Pangilinan J."/>
            <person name="Park H.-J."/>
            <person name="Ramirez L."/>
            <person name="Alfaro M."/>
            <person name="Sun H."/>
            <person name="Tritt A."/>
            <person name="Yoshinaga Y."/>
            <person name="Zwiers L.-H."/>
            <person name="Turgeon B."/>
            <person name="Goodwin S."/>
            <person name="Spatafora J."/>
            <person name="Crous P."/>
            <person name="Grigoriev I."/>
        </authorList>
    </citation>
    <scope>NUCLEOTIDE SEQUENCE</scope>
    <source>
        <strain evidence="2">CBS 113389</strain>
    </source>
</reference>
<sequence>MTPTIHCVRHGQAYHNLSIANHNIHDPLLTNLGEEQSRRLLSNSPALQTADLIVSSPLKRTLYTSLLAFDSLLAAKETRIIALPELQETSDLPCDTGSPLYDLATEFAHQPVDFSLVKPDWDSKKGKWAPSASAIEKRAQEARTWLLQRPEREIVVVTHGGFLQYLTSNWTSTNCTEIVRAVGWANAECRSYVFSSADPGTACLVETVESRERRMGRERGLDHNEKTQLKRTATEEGLKA</sequence>
<dbReference type="InterPro" id="IPR029033">
    <property type="entry name" value="His_PPase_superfam"/>
</dbReference>
<dbReference type="Pfam" id="PF00300">
    <property type="entry name" value="His_Phos_1"/>
    <property type="match status" value="1"/>
</dbReference>
<dbReference type="SUPFAM" id="SSF53254">
    <property type="entry name" value="Phosphoglycerate mutase-like"/>
    <property type="match status" value="1"/>
</dbReference>
<dbReference type="AlphaFoldDB" id="A0A6A6PRK2"/>
<dbReference type="InterPro" id="IPR050275">
    <property type="entry name" value="PGM_Phosphatase"/>
</dbReference>
<dbReference type="OrthoDB" id="496981at2759"/>
<feature type="region of interest" description="Disordered" evidence="1">
    <location>
        <begin position="214"/>
        <end position="240"/>
    </location>
</feature>
<proteinExistence type="predicted"/>
<dbReference type="PANTHER" id="PTHR48100">
    <property type="entry name" value="BROAD-SPECIFICITY PHOSPHATASE YOR283W-RELATED"/>
    <property type="match status" value="1"/>
</dbReference>
<dbReference type="GO" id="GO:0005737">
    <property type="term" value="C:cytoplasm"/>
    <property type="evidence" value="ECO:0007669"/>
    <property type="project" value="TreeGrafter"/>
</dbReference>
<dbReference type="PANTHER" id="PTHR48100:SF54">
    <property type="entry name" value="PHOSPHATASE SPAC5H10.03-RELATED"/>
    <property type="match status" value="1"/>
</dbReference>
<evidence type="ECO:0000313" key="3">
    <source>
        <dbReference type="Proteomes" id="UP000799767"/>
    </source>
</evidence>
<dbReference type="InterPro" id="IPR013078">
    <property type="entry name" value="His_Pase_superF_clade-1"/>
</dbReference>
<name>A0A6A6PRK2_9PEZI</name>
<gene>
    <name evidence="2" type="ORF">BDY17DRAFT_317123</name>
</gene>
<dbReference type="EMBL" id="MU001636">
    <property type="protein sequence ID" value="KAF2482426.1"/>
    <property type="molecule type" value="Genomic_DNA"/>
</dbReference>
<dbReference type="SMART" id="SM00855">
    <property type="entry name" value="PGAM"/>
    <property type="match status" value="1"/>
</dbReference>
<keyword evidence="3" id="KW-1185">Reference proteome</keyword>
<protein>
    <submittedName>
        <fullName evidence="2">Histidine phosphatase superfamily</fullName>
    </submittedName>
</protein>
<dbReference type="CDD" id="cd07067">
    <property type="entry name" value="HP_PGM_like"/>
    <property type="match status" value="1"/>
</dbReference>
<evidence type="ECO:0000256" key="1">
    <source>
        <dbReference type="SAM" id="MobiDB-lite"/>
    </source>
</evidence>
<dbReference type="GeneID" id="54477069"/>
<dbReference type="Gene3D" id="3.40.50.1240">
    <property type="entry name" value="Phosphoglycerate mutase-like"/>
    <property type="match status" value="1"/>
</dbReference>
<dbReference type="GO" id="GO:0016791">
    <property type="term" value="F:phosphatase activity"/>
    <property type="evidence" value="ECO:0007669"/>
    <property type="project" value="TreeGrafter"/>
</dbReference>